<sequence>PEKVQLLKAGIGNLEITWNPVPTADSYILQIQRFEAPIEQPPPTSLNPISLPLQSISAS</sequence>
<dbReference type="Gene3D" id="6.10.250.2590">
    <property type="match status" value="1"/>
</dbReference>
<organism evidence="2 3">
    <name type="scientific">Rotaria magnacalcarata</name>
    <dbReference type="NCBI Taxonomy" id="392030"/>
    <lineage>
        <taxon>Eukaryota</taxon>
        <taxon>Metazoa</taxon>
        <taxon>Spiralia</taxon>
        <taxon>Gnathifera</taxon>
        <taxon>Rotifera</taxon>
        <taxon>Eurotatoria</taxon>
        <taxon>Bdelloidea</taxon>
        <taxon>Philodinida</taxon>
        <taxon>Philodinidae</taxon>
        <taxon>Rotaria</taxon>
    </lineage>
</organism>
<dbReference type="Proteomes" id="UP000681720">
    <property type="component" value="Unassembled WGS sequence"/>
</dbReference>
<evidence type="ECO:0000256" key="1">
    <source>
        <dbReference type="SAM" id="MobiDB-lite"/>
    </source>
</evidence>
<reference evidence="2" key="1">
    <citation type="submission" date="2021-02" db="EMBL/GenBank/DDBJ databases">
        <authorList>
            <person name="Nowell W R."/>
        </authorList>
    </citation>
    <scope>NUCLEOTIDE SEQUENCE</scope>
</reference>
<feature type="non-terminal residue" evidence="2">
    <location>
        <position position="1"/>
    </location>
</feature>
<evidence type="ECO:0000313" key="2">
    <source>
        <dbReference type="EMBL" id="CAF4751750.1"/>
    </source>
</evidence>
<proteinExistence type="predicted"/>
<feature type="non-terminal residue" evidence="2">
    <location>
        <position position="59"/>
    </location>
</feature>
<comment type="caution">
    <text evidence="2">The sequence shown here is derived from an EMBL/GenBank/DDBJ whole genome shotgun (WGS) entry which is preliminary data.</text>
</comment>
<feature type="compositionally biased region" description="Polar residues" evidence="1">
    <location>
        <begin position="46"/>
        <end position="59"/>
    </location>
</feature>
<gene>
    <name evidence="2" type="ORF">GIL414_LOCUS45176</name>
</gene>
<evidence type="ECO:0000313" key="3">
    <source>
        <dbReference type="Proteomes" id="UP000681720"/>
    </source>
</evidence>
<accession>A0A8S3ATL4</accession>
<protein>
    <submittedName>
        <fullName evidence="2">Uncharacterized protein</fullName>
    </submittedName>
</protein>
<dbReference type="EMBL" id="CAJOBJ010138279">
    <property type="protein sequence ID" value="CAF4751750.1"/>
    <property type="molecule type" value="Genomic_DNA"/>
</dbReference>
<dbReference type="AlphaFoldDB" id="A0A8S3ATL4"/>
<name>A0A8S3ATL4_9BILA</name>
<feature type="region of interest" description="Disordered" evidence="1">
    <location>
        <begin position="39"/>
        <end position="59"/>
    </location>
</feature>